<dbReference type="InterPro" id="IPR015424">
    <property type="entry name" value="PyrdxlP-dep_Trfase"/>
</dbReference>
<dbReference type="SUPFAM" id="SSF53383">
    <property type="entry name" value="PLP-dependent transferases"/>
    <property type="match status" value="2"/>
</dbReference>
<protein>
    <submittedName>
        <fullName evidence="2">Uncharacterized protein</fullName>
    </submittedName>
</protein>
<keyword evidence="3" id="KW-1185">Reference proteome</keyword>
<reference evidence="2" key="1">
    <citation type="journal article" date="2021" name="Proc. Natl. Acad. Sci. U.S.A.">
        <title>Three genomes in the algal genus Volvox reveal the fate of a haploid sex-determining region after a transition to homothallism.</title>
        <authorList>
            <person name="Yamamoto K."/>
            <person name="Hamaji T."/>
            <person name="Kawai-Toyooka H."/>
            <person name="Matsuzaki R."/>
            <person name="Takahashi F."/>
            <person name="Nishimura Y."/>
            <person name="Kawachi M."/>
            <person name="Noguchi H."/>
            <person name="Minakuchi Y."/>
            <person name="Umen J.G."/>
            <person name="Toyoda A."/>
            <person name="Nozaki H."/>
        </authorList>
    </citation>
    <scope>NUCLEOTIDE SEQUENCE</scope>
    <source>
        <strain evidence="2">NIES-3786</strain>
    </source>
</reference>
<evidence type="ECO:0000313" key="2">
    <source>
        <dbReference type="EMBL" id="GIL80139.1"/>
    </source>
</evidence>
<evidence type="ECO:0000313" key="3">
    <source>
        <dbReference type="Proteomes" id="UP000747110"/>
    </source>
</evidence>
<gene>
    <name evidence="2" type="ORF">Vretifemale_9315</name>
</gene>
<dbReference type="PANTHER" id="PTHR43092:SF2">
    <property type="entry name" value="HERCYNYLCYSTEINE SULFOXIDE LYASE"/>
    <property type="match status" value="1"/>
</dbReference>
<name>A0A8J4FMM0_9CHLO</name>
<comment type="caution">
    <text evidence="2">The sequence shown here is derived from an EMBL/GenBank/DDBJ whole genome shotgun (WGS) entry which is preliminary data.</text>
</comment>
<dbReference type="OrthoDB" id="5978656at2759"/>
<keyword evidence="1" id="KW-0663">Pyridoxal phosphate</keyword>
<dbReference type="PANTHER" id="PTHR43092">
    <property type="entry name" value="L-CYSTEINE DESULFHYDRASE"/>
    <property type="match status" value="1"/>
</dbReference>
<dbReference type="Gene3D" id="3.40.640.10">
    <property type="entry name" value="Type I PLP-dependent aspartate aminotransferase-like (Major domain)"/>
    <property type="match status" value="2"/>
</dbReference>
<organism evidence="2 3">
    <name type="scientific">Volvox reticuliferus</name>
    <dbReference type="NCBI Taxonomy" id="1737510"/>
    <lineage>
        <taxon>Eukaryota</taxon>
        <taxon>Viridiplantae</taxon>
        <taxon>Chlorophyta</taxon>
        <taxon>core chlorophytes</taxon>
        <taxon>Chlorophyceae</taxon>
        <taxon>CS clade</taxon>
        <taxon>Chlamydomonadales</taxon>
        <taxon>Volvocaceae</taxon>
        <taxon>Volvox</taxon>
    </lineage>
</organism>
<dbReference type="InterPro" id="IPR015421">
    <property type="entry name" value="PyrdxlP-dep_Trfase_major"/>
</dbReference>
<dbReference type="Proteomes" id="UP000747110">
    <property type="component" value="Unassembled WGS sequence"/>
</dbReference>
<dbReference type="InterPro" id="IPR015422">
    <property type="entry name" value="PyrdxlP-dep_Trfase_small"/>
</dbReference>
<dbReference type="AlphaFoldDB" id="A0A8J4FMM0"/>
<dbReference type="Gene3D" id="3.90.1150.10">
    <property type="entry name" value="Aspartate Aminotransferase, domain 1"/>
    <property type="match status" value="1"/>
</dbReference>
<evidence type="ECO:0000256" key="1">
    <source>
        <dbReference type="ARBA" id="ARBA00022898"/>
    </source>
</evidence>
<sequence length="565" mass="59953">MAQPSSMFRVTRTGYQNFGSFFTENVEDLISIPKDLYIAPNLPFTPPLLDDVATLGFGEPCRQLFMIDFKNWTFINHGAFGAVCRAAHQESNQWREHCECQPLRFLDRELFPHMVRVMREMADFIGADPRDLVFVPNATTGLNVAIQAAGLRPGDTMYLLNIGYGSVKKMAQAASAAAAGRGAGTANVPGAGAGSDGEANGGINVVYGEVKFPISSPQDIVDLVAATMPPDTRLAVFDSVTSNTALVLPVSELTRLCKSRGVQVLVDGAHALGQLHVDLRLGSCGSIHYEGSSSSSSSETKGDGQQARPLQQVHSSATATATDTDTATATIAAATVAAIDSAASTGATGADAASDAAEGTGQVPGNVAAPEPHCVPDYFVTNCHKWLCAPRGSAVLWIAPNRQACVRPLVVSHGSGCGFTSDFIWDGCRDYAPYLATSSALALWRRLGPPRVRAYCRGLLKEAVAVLTRRWGTDLLAPSLEMCGCMALVELPGGLAETKPATSTDAKYVQDLLHHVYAVECPVKCIQGRLYVRISVHIYNILADYERLAEAVEQIAASGTSTGGK</sequence>
<accession>A0A8J4FMM0</accession>
<dbReference type="EMBL" id="BNCP01000017">
    <property type="protein sequence ID" value="GIL80139.1"/>
    <property type="molecule type" value="Genomic_DNA"/>
</dbReference>
<proteinExistence type="predicted"/>